<reference evidence="1" key="1">
    <citation type="submission" date="2014-11" db="EMBL/GenBank/DDBJ databases">
        <authorList>
            <person name="Amaro Gonzalez C."/>
        </authorList>
    </citation>
    <scope>NUCLEOTIDE SEQUENCE</scope>
</reference>
<accession>A0A0E9XW50</accession>
<dbReference type="AlphaFoldDB" id="A0A0E9XW50"/>
<proteinExistence type="predicted"/>
<protein>
    <submittedName>
        <fullName evidence="1">Uncharacterized protein</fullName>
    </submittedName>
</protein>
<evidence type="ECO:0000313" key="1">
    <source>
        <dbReference type="EMBL" id="JAI06091.1"/>
    </source>
</evidence>
<organism evidence="1">
    <name type="scientific">Anguilla anguilla</name>
    <name type="common">European freshwater eel</name>
    <name type="synonym">Muraena anguilla</name>
    <dbReference type="NCBI Taxonomy" id="7936"/>
    <lineage>
        <taxon>Eukaryota</taxon>
        <taxon>Metazoa</taxon>
        <taxon>Chordata</taxon>
        <taxon>Craniata</taxon>
        <taxon>Vertebrata</taxon>
        <taxon>Euteleostomi</taxon>
        <taxon>Actinopterygii</taxon>
        <taxon>Neopterygii</taxon>
        <taxon>Teleostei</taxon>
        <taxon>Anguilliformes</taxon>
        <taxon>Anguillidae</taxon>
        <taxon>Anguilla</taxon>
    </lineage>
</organism>
<reference evidence="1" key="2">
    <citation type="journal article" date="2015" name="Fish Shellfish Immunol.">
        <title>Early steps in the European eel (Anguilla anguilla)-Vibrio vulnificus interaction in the gills: Role of the RtxA13 toxin.</title>
        <authorList>
            <person name="Callol A."/>
            <person name="Pajuelo D."/>
            <person name="Ebbesson L."/>
            <person name="Teles M."/>
            <person name="MacKenzie S."/>
            <person name="Amaro C."/>
        </authorList>
    </citation>
    <scope>NUCLEOTIDE SEQUENCE</scope>
</reference>
<name>A0A0E9XW50_ANGAN</name>
<dbReference type="EMBL" id="GBXM01002487">
    <property type="protein sequence ID" value="JAI06091.1"/>
    <property type="molecule type" value="Transcribed_RNA"/>
</dbReference>
<sequence length="29" mass="3229">MLSNNLQSRSLVSAPPRWITVTGYCSSLF</sequence>